<dbReference type="SUPFAM" id="SSF57016">
    <property type="entry name" value="Plant lectins/antimicrobial peptides"/>
    <property type="match status" value="1"/>
</dbReference>
<feature type="domain" description="LysM" evidence="18">
    <location>
        <begin position="349"/>
        <end position="397"/>
    </location>
</feature>
<dbReference type="Gene3D" id="3.10.50.10">
    <property type="match status" value="1"/>
</dbReference>
<comment type="similarity">
    <text evidence="13">Belongs to the secreted LysM effector family.</text>
</comment>
<feature type="disulfide bond" evidence="14">
    <location>
        <begin position="477"/>
        <end position="481"/>
    </location>
</feature>
<dbReference type="GO" id="GO:0000272">
    <property type="term" value="P:polysaccharide catabolic process"/>
    <property type="evidence" value="ECO:0007669"/>
    <property type="project" value="UniProtKB-KW"/>
</dbReference>
<dbReference type="GO" id="GO:0005576">
    <property type="term" value="C:extracellular region"/>
    <property type="evidence" value="ECO:0007669"/>
    <property type="project" value="UniProtKB-SubCell"/>
</dbReference>
<evidence type="ECO:0000259" key="19">
    <source>
        <dbReference type="PROSITE" id="PS51910"/>
    </source>
</evidence>
<dbReference type="EC" id="3.2.1.14" evidence="4"/>
<dbReference type="InterPro" id="IPR001223">
    <property type="entry name" value="Glyco_hydro18_cat"/>
</dbReference>
<keyword evidence="9" id="KW-0843">Virulence</keyword>
<comment type="similarity">
    <text evidence="3">Belongs to the glycosyl hydrolase 18 family. Chitinase class V subfamily.</text>
</comment>
<dbReference type="OrthoDB" id="73875at2759"/>
<dbReference type="InterPro" id="IPR036861">
    <property type="entry name" value="Endochitinase-like_sf"/>
</dbReference>
<dbReference type="SMART" id="SM00636">
    <property type="entry name" value="Glyco_18"/>
    <property type="match status" value="1"/>
</dbReference>
<dbReference type="InterPro" id="IPR011583">
    <property type="entry name" value="Chitinase_II/V-like_cat"/>
</dbReference>
<comment type="caution">
    <text evidence="20">The sequence shown here is derived from an EMBL/GenBank/DDBJ whole genome shotgun (WGS) entry which is preliminary data.</text>
</comment>
<dbReference type="EMBL" id="JAGPXF010000002">
    <property type="protein sequence ID" value="KAH7257922.1"/>
    <property type="molecule type" value="Genomic_DNA"/>
</dbReference>
<dbReference type="SUPFAM" id="SSF54106">
    <property type="entry name" value="LysM domain"/>
    <property type="match status" value="1"/>
</dbReference>
<evidence type="ECO:0000256" key="12">
    <source>
        <dbReference type="ARBA" id="ARBA00023326"/>
    </source>
</evidence>
<evidence type="ECO:0000256" key="16">
    <source>
        <dbReference type="SAM" id="SignalP"/>
    </source>
</evidence>
<feature type="chain" id="PRO_5035437191" description="chitinase" evidence="16">
    <location>
        <begin position="20"/>
        <end position="1272"/>
    </location>
</feature>
<dbReference type="InterPro" id="IPR053214">
    <property type="entry name" value="LysM12-like"/>
</dbReference>
<dbReference type="Proteomes" id="UP000813427">
    <property type="component" value="Unassembled WGS sequence"/>
</dbReference>
<dbReference type="Pfam" id="PF00704">
    <property type="entry name" value="Glyco_hydro_18"/>
    <property type="match status" value="1"/>
</dbReference>
<keyword evidence="11 15" id="KW-0326">Glycosidase</keyword>
<dbReference type="GO" id="GO:0006032">
    <property type="term" value="P:chitin catabolic process"/>
    <property type="evidence" value="ECO:0007669"/>
    <property type="project" value="UniProtKB-KW"/>
</dbReference>
<keyword evidence="16" id="KW-0732">Signal</keyword>
<dbReference type="InterPro" id="IPR036779">
    <property type="entry name" value="LysM_dom_sf"/>
</dbReference>
<dbReference type="PROSITE" id="PS00026">
    <property type="entry name" value="CHIT_BIND_I_1"/>
    <property type="match status" value="1"/>
</dbReference>
<evidence type="ECO:0000256" key="10">
    <source>
        <dbReference type="ARBA" id="ARBA00023277"/>
    </source>
</evidence>
<evidence type="ECO:0000256" key="2">
    <source>
        <dbReference type="ARBA" id="ARBA00004613"/>
    </source>
</evidence>
<dbReference type="PANTHER" id="PTHR47700">
    <property type="entry name" value="V CHITINASE, PUTATIVE (AFU_ORTHOLOGUE AFUA_6G13720)-RELATED"/>
    <property type="match status" value="1"/>
</dbReference>
<dbReference type="SUPFAM" id="SSF54556">
    <property type="entry name" value="Chitinase insertion domain"/>
    <property type="match status" value="1"/>
</dbReference>
<evidence type="ECO:0000256" key="11">
    <source>
        <dbReference type="ARBA" id="ARBA00023295"/>
    </source>
</evidence>
<feature type="domain" description="LysM" evidence="18">
    <location>
        <begin position="282"/>
        <end position="327"/>
    </location>
</feature>
<dbReference type="PROSITE" id="PS51782">
    <property type="entry name" value="LYSM"/>
    <property type="match status" value="2"/>
</dbReference>
<evidence type="ECO:0000313" key="20">
    <source>
        <dbReference type="EMBL" id="KAH7257922.1"/>
    </source>
</evidence>
<feature type="signal peptide" evidence="16">
    <location>
        <begin position="1"/>
        <end position="19"/>
    </location>
</feature>
<evidence type="ECO:0000256" key="8">
    <source>
        <dbReference type="ARBA" id="ARBA00023024"/>
    </source>
</evidence>
<comment type="caution">
    <text evidence="14">Lacks conserved residue(s) required for the propagation of feature annotation.</text>
</comment>
<dbReference type="PROSITE" id="PS51910">
    <property type="entry name" value="GH18_2"/>
    <property type="match status" value="1"/>
</dbReference>
<protein>
    <recommendedName>
        <fullName evidence="4">chitinase</fullName>
        <ecNumber evidence="4">3.2.1.14</ecNumber>
    </recommendedName>
</protein>
<name>A0A8K0S737_9HYPO</name>
<evidence type="ECO:0000256" key="6">
    <source>
        <dbReference type="ARBA" id="ARBA00022669"/>
    </source>
</evidence>
<reference evidence="20" key="1">
    <citation type="journal article" date="2021" name="Nat. Commun.">
        <title>Genetic determinants of endophytism in the Arabidopsis root mycobiome.</title>
        <authorList>
            <person name="Mesny F."/>
            <person name="Miyauchi S."/>
            <person name="Thiergart T."/>
            <person name="Pickel B."/>
            <person name="Atanasova L."/>
            <person name="Karlsson M."/>
            <person name="Huettel B."/>
            <person name="Barry K.W."/>
            <person name="Haridas S."/>
            <person name="Chen C."/>
            <person name="Bauer D."/>
            <person name="Andreopoulos W."/>
            <person name="Pangilinan J."/>
            <person name="LaButti K."/>
            <person name="Riley R."/>
            <person name="Lipzen A."/>
            <person name="Clum A."/>
            <person name="Drula E."/>
            <person name="Henrissat B."/>
            <person name="Kohler A."/>
            <person name="Grigoriev I.V."/>
            <person name="Martin F.M."/>
            <person name="Hacquard S."/>
        </authorList>
    </citation>
    <scope>NUCLEOTIDE SEQUENCE</scope>
    <source>
        <strain evidence="20">MPI-SDFR-AT-0068</strain>
    </source>
</reference>
<dbReference type="Gene3D" id="3.30.60.10">
    <property type="entry name" value="Endochitinase-like"/>
    <property type="match status" value="1"/>
</dbReference>
<keyword evidence="8" id="KW-0146">Chitin degradation</keyword>
<dbReference type="AlphaFoldDB" id="A0A8K0S737"/>
<keyword evidence="7 15" id="KW-0378">Hydrolase</keyword>
<organism evidence="20 21">
    <name type="scientific">Fusarium tricinctum</name>
    <dbReference type="NCBI Taxonomy" id="61284"/>
    <lineage>
        <taxon>Eukaryota</taxon>
        <taxon>Fungi</taxon>
        <taxon>Dikarya</taxon>
        <taxon>Ascomycota</taxon>
        <taxon>Pezizomycotina</taxon>
        <taxon>Sordariomycetes</taxon>
        <taxon>Hypocreomycetidae</taxon>
        <taxon>Hypocreales</taxon>
        <taxon>Nectriaceae</taxon>
        <taxon>Fusarium</taxon>
        <taxon>Fusarium tricinctum species complex</taxon>
    </lineage>
</organism>
<feature type="disulfide bond" evidence="14">
    <location>
        <begin position="438"/>
        <end position="450"/>
    </location>
</feature>
<evidence type="ECO:0000256" key="9">
    <source>
        <dbReference type="ARBA" id="ARBA00023026"/>
    </source>
</evidence>
<dbReference type="PROSITE" id="PS01095">
    <property type="entry name" value="GH18_1"/>
    <property type="match status" value="1"/>
</dbReference>
<dbReference type="SMART" id="SM00270">
    <property type="entry name" value="ChtBD1"/>
    <property type="match status" value="1"/>
</dbReference>
<dbReference type="InterPro" id="IPR001579">
    <property type="entry name" value="Glyco_hydro_18_chit_AS"/>
</dbReference>
<evidence type="ECO:0000256" key="13">
    <source>
        <dbReference type="ARBA" id="ARBA00044955"/>
    </source>
</evidence>
<evidence type="ECO:0000256" key="1">
    <source>
        <dbReference type="ARBA" id="ARBA00000822"/>
    </source>
</evidence>
<dbReference type="CDD" id="cd02878">
    <property type="entry name" value="GH18_zymocin_alpha"/>
    <property type="match status" value="1"/>
</dbReference>
<accession>A0A8K0S737</accession>
<evidence type="ECO:0000256" key="5">
    <source>
        <dbReference type="ARBA" id="ARBA00022525"/>
    </source>
</evidence>
<evidence type="ECO:0000256" key="4">
    <source>
        <dbReference type="ARBA" id="ARBA00012729"/>
    </source>
</evidence>
<dbReference type="GO" id="GO:0008061">
    <property type="term" value="F:chitin binding"/>
    <property type="evidence" value="ECO:0007669"/>
    <property type="project" value="UniProtKB-UniRule"/>
</dbReference>
<feature type="disulfide bond" evidence="14">
    <location>
        <begin position="443"/>
        <end position="457"/>
    </location>
</feature>
<evidence type="ECO:0000313" key="21">
    <source>
        <dbReference type="Proteomes" id="UP000813427"/>
    </source>
</evidence>
<evidence type="ECO:0000256" key="14">
    <source>
        <dbReference type="PROSITE-ProRule" id="PRU00261"/>
    </source>
</evidence>
<dbReference type="Gene3D" id="3.20.20.80">
    <property type="entry name" value="Glycosidases"/>
    <property type="match status" value="1"/>
</dbReference>
<dbReference type="SUPFAM" id="SSF51445">
    <property type="entry name" value="(Trans)glycosidases"/>
    <property type="match status" value="1"/>
</dbReference>
<dbReference type="Gene3D" id="3.10.350.10">
    <property type="entry name" value="LysM domain"/>
    <property type="match status" value="2"/>
</dbReference>
<keyword evidence="21" id="KW-1185">Reference proteome</keyword>
<feature type="domain" description="GH18" evidence="19">
    <location>
        <begin position="495"/>
        <end position="871"/>
    </location>
</feature>
<keyword evidence="5" id="KW-0964">Secreted</keyword>
<keyword evidence="14" id="KW-1015">Disulfide bond</keyword>
<dbReference type="GO" id="GO:0008843">
    <property type="term" value="F:endochitinase activity"/>
    <property type="evidence" value="ECO:0007669"/>
    <property type="project" value="UniProtKB-EC"/>
</dbReference>
<proteinExistence type="inferred from homology"/>
<dbReference type="CDD" id="cd00035">
    <property type="entry name" value="ChtBD1"/>
    <property type="match status" value="1"/>
</dbReference>
<dbReference type="InterPro" id="IPR017853">
    <property type="entry name" value="GH"/>
</dbReference>
<sequence>MRAHTFIPFVGLLAGLSSAASSRTNNTLLGPFDASKAQNSTEHEFELGITPIAPYGEKQTSEEWATPLVEGCPRSCAAAGSNAANWTQVHDFGDLKNCEAPLVFDLNVHSQAVETVRVCTLEGLSSSSKAAAHLGAHLHQGAARRHTKREVEKPSAVHCSPAPLSPVSIHLTAGLAGVLNATNHVTTAVQGLKQQLAKKTLCGSTVLFSKSGSAIVGLYISADMGSVAGAALLERFEKAASLGTQMMQTCDINPMNPYTFGVFAVDKITELSSDLEARAECKTTKVIEDDTCTTLSVKCNIRGADFVKFNPNSNLCGSLVPGQLVCCSSGTLPELSVNTPVPAADGTCATHTIGTKDLCDTVARANGITVEDIQEYNKASWGWAGCDRLQIGQVICVSKGNTPMPASAPGAACGPQKPDTKKPSGSFDGWDLAKLNPCPLKACCSGWGFCGTTAEFCTDTPADTKAPGAFKVNTNGCIQNCGTDIVNNGSPPDEFKRIGYFQAYNPGRPCMHMDASEIADNFKDLTHVHFAFAGITEDYDVNIPDSVKTQFDVFDKMDAPFKKILSFGGWAESTESGTFQRYRDIVKPEYRSVFAANVVKFMEKHNFDGVDLDWEYPGATDQGIPAGDRTDGLYYVRFLNTFRNLLPKGKSLSIALPGSYWYLKPFPVEDMAKLLDYFVFMTYDLHGQWDYGNKFANPSCPNGNCLRSHINRTETRNSMSMITKAGVPASKVIIGIASYGRSFRMADKSCTGPQCLFTGSYSVSEAEPGPCTDTSGYISNAELEEIWQAAADGVEGVEAKQWYDASTSSDIMTYGTQGNGMTDWVAFMSPTTKQQRVEWVKKLNFGGTTDWAIDLGGYFEGPSTKNGTNNGGWSDFKADDLSCDSTNWPTTLDKLSESIESVNANCRAVATMSILVNALVAAVAEYKDVSKNYDSAFGWYADWVKDSIDDRIEEFLTPYTGKGLKYLDCEWTDPKHSGKGRCDESWPATAPGPNPGIRSIVFTMRDEDGFYKALLEETGIQKDWVQWVKQDAKVDPCSCVMIGAVEQCSPAGCQNHLNYEMRSNYLQRISDKSKIDVVNPKELLDKAIPSTDDLVMLAIGTFAEMRLGQSDANSSDIITSFSMPIFMMEDASDSIREIKKIGEKEKKTKTRNLVLNILTIIFSVIPFVGEAAAALGGVARLATAALIVGEAGNAALSIVDIVDNPASAPFAILGMLVGAAGLRGGKISSRDAFKQAAGARTALTDDAMKAFSAEFRAKDVMIQKIIKSCGFA</sequence>
<dbReference type="Pfam" id="PF01476">
    <property type="entry name" value="LysM"/>
    <property type="match status" value="1"/>
</dbReference>
<dbReference type="InterPro" id="IPR001002">
    <property type="entry name" value="Chitin-bd_1"/>
</dbReference>
<evidence type="ECO:0000256" key="15">
    <source>
        <dbReference type="RuleBase" id="RU000489"/>
    </source>
</evidence>
<keyword evidence="6 14" id="KW-0147">Chitin-binding</keyword>
<dbReference type="InterPro" id="IPR029070">
    <property type="entry name" value="Chitinase_insertion_sf"/>
</dbReference>
<evidence type="ECO:0000256" key="3">
    <source>
        <dbReference type="ARBA" id="ARBA00008682"/>
    </source>
</evidence>
<dbReference type="InterPro" id="IPR018392">
    <property type="entry name" value="LysM"/>
</dbReference>
<dbReference type="PANTHER" id="PTHR47700:SF2">
    <property type="entry name" value="CHITINASE"/>
    <property type="match status" value="1"/>
</dbReference>
<feature type="domain" description="Chitin-binding type-1" evidence="17">
    <location>
        <begin position="410"/>
        <end position="483"/>
    </location>
</feature>
<comment type="catalytic activity">
    <reaction evidence="1">
        <text>Random endo-hydrolysis of N-acetyl-beta-D-glucosaminide (1-&gt;4)-beta-linkages in chitin and chitodextrins.</text>
        <dbReference type="EC" id="3.2.1.14"/>
    </reaction>
</comment>
<evidence type="ECO:0000259" key="18">
    <source>
        <dbReference type="PROSITE" id="PS51782"/>
    </source>
</evidence>
<dbReference type="InterPro" id="IPR018371">
    <property type="entry name" value="Chitin-binding_1_CS"/>
</dbReference>
<keyword evidence="10" id="KW-0119">Carbohydrate metabolism</keyword>
<comment type="subcellular location">
    <subcellularLocation>
        <location evidence="2">Secreted</location>
    </subcellularLocation>
</comment>
<dbReference type="PROSITE" id="PS50941">
    <property type="entry name" value="CHIT_BIND_I_2"/>
    <property type="match status" value="1"/>
</dbReference>
<evidence type="ECO:0000256" key="7">
    <source>
        <dbReference type="ARBA" id="ARBA00022801"/>
    </source>
</evidence>
<dbReference type="Pfam" id="PF00187">
    <property type="entry name" value="Chitin_bind_1"/>
    <property type="match status" value="1"/>
</dbReference>
<dbReference type="SMART" id="SM00257">
    <property type="entry name" value="LysM"/>
    <property type="match status" value="2"/>
</dbReference>
<evidence type="ECO:0000259" key="17">
    <source>
        <dbReference type="PROSITE" id="PS50941"/>
    </source>
</evidence>
<gene>
    <name evidence="20" type="ORF">BKA59DRAFT_491383</name>
</gene>
<keyword evidence="12" id="KW-0624">Polysaccharide degradation</keyword>